<comment type="subcellular location">
    <subcellularLocation>
        <location evidence="10">Cytoplasm</location>
    </subcellularLocation>
</comment>
<proteinExistence type="inferred from homology"/>
<sequence length="683" mass="72380">MSRAAQVIVVGAGHAGCEAALAAARVGAETLLLTIDLDTVAAMPCNPSVGGQGKSQLVREIDALGGVMGRLADATALQARLLNTRKGFAVRAIRVQADKEAYARAMRRLLGTTPRLHLRQGLVTELIVENGRVGGVRTQAGDEWRAAVVVLAPGTFLRGVIHIGAVSFPAGRAGEPPADALGEHLAALGLPLRRFKTGTPPRLDGRTIDLSGLERQDDEPDTPPFSLWPLAPRLAARRACYLTHTGPETHAVIRAHLHESALMSGRIKGTGPRYCPSIEDKVARFPDKERHKVFLEPEGADSVEIYLQGMSTSLPETVQEAYVRTLPGLAAARLTRPGYGIEYDVVDPADLWPTLESRRLPGLFLAGQINGTSGYEEAAAQGLVAGANAAARVLDRPALLLDPASSFIGLMLHEITTQPLTEPYRVFASRSPCRLHLRMSNAEERLAAVGEAAGLLDAERCRALAARQAALREAERRLADTLIDPVLLGREAVDPEAAAAATGPSPVAGHDEEAEGESEAGGLGKRRAVGTDRGSEALGPGGERPSGAAGDDVGVGGRAGAAARGRVSLAQLLKRPEVTLAEVERFLPGGLALDPLGRLELEARIRYAGYLAQEQREMALRQEMAAVPLPPDLLADLPAGLSMEARQKIRAAAPRTVGELSRVPGVRASDVALILMAVRRRRE</sequence>
<keyword evidence="4 10" id="KW-0285">Flavoprotein</keyword>
<dbReference type="Gene3D" id="1.10.150.570">
    <property type="entry name" value="GidA associated domain, C-terminal subdomain"/>
    <property type="match status" value="1"/>
</dbReference>
<comment type="function">
    <text evidence="10">NAD-binding protein involved in the addition of a carboxymethylaminomethyl (cmnm) group at the wobble position (U34) of certain tRNAs, forming tRNA-cmnm(5)s(2)U34.</text>
</comment>
<dbReference type="HAMAP" id="MF_00129">
    <property type="entry name" value="MnmG_GidA"/>
    <property type="match status" value="1"/>
</dbReference>
<comment type="subunit">
    <text evidence="8 10">Homodimer. Heterotetramer of two MnmE and two MnmG subunits.</text>
</comment>
<reference evidence="13 14" key="1">
    <citation type="submission" date="2018-05" db="EMBL/GenBank/DDBJ databases">
        <title>A metagenomic window into the 2 km-deep terrestrial subsurface aquifer revealed taxonomically and functionally diverse microbial community comprising novel uncultured bacterial lineages.</title>
        <authorList>
            <person name="Kadnikov V.V."/>
            <person name="Mardanov A.V."/>
            <person name="Beletsky A.V."/>
            <person name="Banks D."/>
            <person name="Pimenov N.V."/>
            <person name="Frank Y.A."/>
            <person name="Karnachuk O.V."/>
            <person name="Ravin N.V."/>
        </authorList>
    </citation>
    <scope>NUCLEOTIDE SEQUENCE [LARGE SCALE GENOMIC DNA]</scope>
    <source>
        <strain evidence="13">BY5</strain>
    </source>
</reference>
<evidence type="ECO:0000256" key="11">
    <source>
        <dbReference type="SAM" id="MobiDB-lite"/>
    </source>
</evidence>
<dbReference type="InterPro" id="IPR040131">
    <property type="entry name" value="MnmG_N"/>
</dbReference>
<evidence type="ECO:0000256" key="8">
    <source>
        <dbReference type="ARBA" id="ARBA00025948"/>
    </source>
</evidence>
<organism evidence="13 14">
    <name type="scientific">Candidatus Ozemobacter sibiricus</name>
    <dbReference type="NCBI Taxonomy" id="2268124"/>
    <lineage>
        <taxon>Bacteria</taxon>
        <taxon>Candidatus Ozemobacteria</taxon>
        <taxon>Candidatus Ozemobacterales</taxon>
        <taxon>Candidatus Ozemobacteraceae</taxon>
        <taxon>Candidatus Ozemobacter</taxon>
    </lineage>
</organism>
<protein>
    <recommendedName>
        <fullName evidence="3 10">tRNA uridine 5-carboxymethylaminomethyl modification enzyme MnmG</fullName>
    </recommendedName>
    <alternativeName>
        <fullName evidence="9 10">Glucose-inhibited division protein A</fullName>
    </alternativeName>
</protein>
<keyword evidence="6 10" id="KW-0274">FAD</keyword>
<evidence type="ECO:0000256" key="5">
    <source>
        <dbReference type="ARBA" id="ARBA00022694"/>
    </source>
</evidence>
<dbReference type="SUPFAM" id="SSF51905">
    <property type="entry name" value="FAD/NAD(P)-binding domain"/>
    <property type="match status" value="1"/>
</dbReference>
<dbReference type="PANTHER" id="PTHR11806">
    <property type="entry name" value="GLUCOSE INHIBITED DIVISION PROTEIN A"/>
    <property type="match status" value="1"/>
</dbReference>
<evidence type="ECO:0000256" key="9">
    <source>
        <dbReference type="ARBA" id="ARBA00031800"/>
    </source>
</evidence>
<evidence type="ECO:0000259" key="12">
    <source>
        <dbReference type="SMART" id="SM01228"/>
    </source>
</evidence>
<dbReference type="Gene3D" id="3.50.50.60">
    <property type="entry name" value="FAD/NAD(P)-binding domain"/>
    <property type="match status" value="2"/>
</dbReference>
<dbReference type="InterPro" id="IPR036188">
    <property type="entry name" value="FAD/NAD-bd_sf"/>
</dbReference>
<feature type="domain" description="tRNA uridine 5-carboxymethylaminomethyl modification enzyme C-terminal subdomain" evidence="12">
    <location>
        <begin position="605"/>
        <end position="676"/>
    </location>
</feature>
<name>A0A367ZTF8_9BACT</name>
<dbReference type="SMART" id="SM01228">
    <property type="entry name" value="GIDA_assoc_3"/>
    <property type="match status" value="1"/>
</dbReference>
<comment type="caution">
    <text evidence="10">Lacks conserved residue(s) required for the propagation of feature annotation.</text>
</comment>
<keyword evidence="10" id="KW-0963">Cytoplasm</keyword>
<evidence type="ECO:0000256" key="1">
    <source>
        <dbReference type="ARBA" id="ARBA00001974"/>
    </source>
</evidence>
<dbReference type="PROSITE" id="PS01280">
    <property type="entry name" value="GIDA_1"/>
    <property type="match status" value="1"/>
</dbReference>
<feature type="compositionally biased region" description="Basic and acidic residues" evidence="11">
    <location>
        <begin position="203"/>
        <end position="215"/>
    </location>
</feature>
<comment type="cofactor">
    <cofactor evidence="1 10">
        <name>FAD</name>
        <dbReference type="ChEBI" id="CHEBI:57692"/>
    </cofactor>
</comment>
<dbReference type="NCBIfam" id="TIGR00136">
    <property type="entry name" value="mnmG_gidA"/>
    <property type="match status" value="1"/>
</dbReference>
<feature type="binding site" evidence="10">
    <location>
        <begin position="11"/>
        <end position="16"/>
    </location>
    <ligand>
        <name>FAD</name>
        <dbReference type="ChEBI" id="CHEBI:57692"/>
    </ligand>
</feature>
<gene>
    <name evidence="10" type="primary">mnmG</name>
    <name evidence="10" type="synonym">gidA</name>
    <name evidence="13" type="ORF">OZSIB_2944</name>
</gene>
<dbReference type="PRINTS" id="PR00411">
    <property type="entry name" value="PNDRDTASEI"/>
</dbReference>
<keyword evidence="7 10" id="KW-0520">NAD</keyword>
<comment type="caution">
    <text evidence="13">The sequence shown here is derived from an EMBL/GenBank/DDBJ whole genome shotgun (WGS) entry which is preliminary data.</text>
</comment>
<dbReference type="Pfam" id="PF21680">
    <property type="entry name" value="GIDA_C_1st"/>
    <property type="match status" value="1"/>
</dbReference>
<feature type="region of interest" description="Disordered" evidence="11">
    <location>
        <begin position="201"/>
        <end position="225"/>
    </location>
</feature>
<evidence type="ECO:0000256" key="10">
    <source>
        <dbReference type="HAMAP-Rule" id="MF_00129"/>
    </source>
</evidence>
<dbReference type="GO" id="GO:0050660">
    <property type="term" value="F:flavin adenine dinucleotide binding"/>
    <property type="evidence" value="ECO:0007669"/>
    <property type="project" value="UniProtKB-UniRule"/>
</dbReference>
<dbReference type="GO" id="GO:0005829">
    <property type="term" value="C:cytosol"/>
    <property type="evidence" value="ECO:0007669"/>
    <property type="project" value="TreeGrafter"/>
</dbReference>
<dbReference type="InterPro" id="IPR047001">
    <property type="entry name" value="MnmG_C_subdom"/>
</dbReference>
<evidence type="ECO:0000256" key="2">
    <source>
        <dbReference type="ARBA" id="ARBA00007653"/>
    </source>
</evidence>
<comment type="similarity">
    <text evidence="2 10">Belongs to the MnmG family.</text>
</comment>
<dbReference type="InterPro" id="IPR026904">
    <property type="entry name" value="MnmG_C"/>
</dbReference>
<dbReference type="InterPro" id="IPR044920">
    <property type="entry name" value="MnmG_C_subdom_sf"/>
</dbReference>
<dbReference type="InterPro" id="IPR002218">
    <property type="entry name" value="MnmG-rel"/>
</dbReference>
<dbReference type="Pfam" id="PF13932">
    <property type="entry name" value="SAM_GIDA_C"/>
    <property type="match status" value="1"/>
</dbReference>
<dbReference type="AlphaFoldDB" id="A0A367ZTF8"/>
<feature type="region of interest" description="Disordered" evidence="11">
    <location>
        <begin position="495"/>
        <end position="555"/>
    </location>
</feature>
<evidence type="ECO:0000313" key="14">
    <source>
        <dbReference type="Proteomes" id="UP000252355"/>
    </source>
</evidence>
<evidence type="ECO:0000256" key="3">
    <source>
        <dbReference type="ARBA" id="ARBA00020461"/>
    </source>
</evidence>
<dbReference type="Proteomes" id="UP000252355">
    <property type="component" value="Unassembled WGS sequence"/>
</dbReference>
<dbReference type="Gene3D" id="1.10.10.1800">
    <property type="entry name" value="tRNA uridine 5-carboxymethylaminomethyl modification enzyme MnmG/GidA"/>
    <property type="match status" value="1"/>
</dbReference>
<accession>A0A367ZTF8</accession>
<dbReference type="GO" id="GO:0002098">
    <property type="term" value="P:tRNA wobble uridine modification"/>
    <property type="evidence" value="ECO:0007669"/>
    <property type="project" value="InterPro"/>
</dbReference>
<evidence type="ECO:0000256" key="6">
    <source>
        <dbReference type="ARBA" id="ARBA00022827"/>
    </source>
</evidence>
<dbReference type="PROSITE" id="PS01281">
    <property type="entry name" value="GIDA_2"/>
    <property type="match status" value="1"/>
</dbReference>
<dbReference type="InterPro" id="IPR020595">
    <property type="entry name" value="MnmG-rel_CS"/>
</dbReference>
<dbReference type="EMBL" id="QOQW01000005">
    <property type="protein sequence ID" value="RCK80631.1"/>
    <property type="molecule type" value="Genomic_DNA"/>
</dbReference>
<evidence type="ECO:0000256" key="7">
    <source>
        <dbReference type="ARBA" id="ARBA00023027"/>
    </source>
</evidence>
<evidence type="ECO:0000256" key="4">
    <source>
        <dbReference type="ARBA" id="ARBA00022630"/>
    </source>
</evidence>
<feature type="binding site" evidence="10">
    <location>
        <begin position="271"/>
        <end position="285"/>
    </location>
    <ligand>
        <name>NAD(+)</name>
        <dbReference type="ChEBI" id="CHEBI:57540"/>
    </ligand>
</feature>
<dbReference type="Pfam" id="PF01134">
    <property type="entry name" value="GIDA"/>
    <property type="match status" value="1"/>
</dbReference>
<dbReference type="InterPro" id="IPR049312">
    <property type="entry name" value="GIDA_C_N"/>
</dbReference>
<dbReference type="PANTHER" id="PTHR11806:SF0">
    <property type="entry name" value="PROTEIN MTO1 HOMOLOG, MITOCHONDRIAL"/>
    <property type="match status" value="1"/>
</dbReference>
<dbReference type="GO" id="GO:0030488">
    <property type="term" value="P:tRNA methylation"/>
    <property type="evidence" value="ECO:0007669"/>
    <property type="project" value="TreeGrafter"/>
</dbReference>
<keyword evidence="5 10" id="KW-0819">tRNA processing</keyword>
<dbReference type="InterPro" id="IPR004416">
    <property type="entry name" value="MnmG"/>
</dbReference>
<evidence type="ECO:0000313" key="13">
    <source>
        <dbReference type="EMBL" id="RCK80631.1"/>
    </source>
</evidence>